<protein>
    <submittedName>
        <fullName evidence="9">ABC-type nitrate/sulfonate/bicarbonate transport system permease component</fullName>
    </submittedName>
</protein>
<feature type="transmembrane region" description="Helical" evidence="7">
    <location>
        <begin position="460"/>
        <end position="480"/>
    </location>
</feature>
<dbReference type="InterPro" id="IPR035906">
    <property type="entry name" value="MetI-like_sf"/>
</dbReference>
<accession>A0A4V6PVI0</accession>
<evidence type="ECO:0000256" key="3">
    <source>
        <dbReference type="ARBA" id="ARBA00022475"/>
    </source>
</evidence>
<evidence type="ECO:0000256" key="2">
    <source>
        <dbReference type="ARBA" id="ARBA00022448"/>
    </source>
</evidence>
<evidence type="ECO:0000256" key="5">
    <source>
        <dbReference type="ARBA" id="ARBA00022989"/>
    </source>
</evidence>
<evidence type="ECO:0000256" key="7">
    <source>
        <dbReference type="RuleBase" id="RU363032"/>
    </source>
</evidence>
<comment type="similarity">
    <text evidence="7">Belongs to the binding-protein-dependent transport system permease family.</text>
</comment>
<dbReference type="Pfam" id="PF00528">
    <property type="entry name" value="BPD_transp_1"/>
    <property type="match status" value="2"/>
</dbReference>
<dbReference type="InterPro" id="IPR000515">
    <property type="entry name" value="MetI-like"/>
</dbReference>
<keyword evidence="2 7" id="KW-0813">Transport</keyword>
<proteinExistence type="inferred from homology"/>
<dbReference type="Gene3D" id="1.10.3720.10">
    <property type="entry name" value="MetI-like"/>
    <property type="match status" value="2"/>
</dbReference>
<dbReference type="SUPFAM" id="SSF161098">
    <property type="entry name" value="MetI-like"/>
    <property type="match status" value="2"/>
</dbReference>
<feature type="domain" description="ABC transmembrane type-1" evidence="8">
    <location>
        <begin position="330"/>
        <end position="510"/>
    </location>
</feature>
<keyword evidence="5 7" id="KW-1133">Transmembrane helix</keyword>
<organism evidence="9 10">
    <name type="scientific">Oharaeibacter diazotrophicus</name>
    <dbReference type="NCBI Taxonomy" id="1920512"/>
    <lineage>
        <taxon>Bacteria</taxon>
        <taxon>Pseudomonadati</taxon>
        <taxon>Pseudomonadota</taxon>
        <taxon>Alphaproteobacteria</taxon>
        <taxon>Hyphomicrobiales</taxon>
        <taxon>Pleomorphomonadaceae</taxon>
        <taxon>Oharaeibacter</taxon>
    </lineage>
</organism>
<dbReference type="GO" id="GO:0005886">
    <property type="term" value="C:plasma membrane"/>
    <property type="evidence" value="ECO:0007669"/>
    <property type="project" value="UniProtKB-SubCell"/>
</dbReference>
<sequence length="519" mass="54001">MIDRRPGAETVRAVLLAVAVLALWEVLGRGTEWGRAVMPAPTRILAGFVTDRELYLLHGLATVETSLAGFALGVAVALLAALAFCLWPSAELLMRGVNIALFAMPAIVVGPLLVLFLKGTWPQIALAAMMVYFPAMSAALMGLRTVDPRLADLVAAYGGGERQLMRHVRLRGALPAVLAGLRIAAPLAVLGAVLGEFGSGTRWGFGAFLLSALPQGDPARLWGIGLASSAVALAGYLAFLLPARRLDATTGAVTLATVRPADASAAASAPRWLRIALALGALALPFVVWELAVTLSKVSPIVAPGPVRTVMYLVTGREAEAARAAMGRALAETLPIAALGLVAGLAFAFALAALALLAPTFARATMPVALVAQNMPLVAVVPFVVLLFGRGVAASVFMAVLVVFFPAYVMIHQGLVSVPRAAGDLVAVYGGGRLKHLVHVAVPYAVGHLFAAARLVAPQALLGVMVAEWLLTGVGLGNLLNISRGGLEFDMIWAGALIAILISVAAYEAVGVLERRYRR</sequence>
<dbReference type="PANTHER" id="PTHR30151">
    <property type="entry name" value="ALKANE SULFONATE ABC TRANSPORTER-RELATED, MEMBRANE SUBUNIT"/>
    <property type="match status" value="1"/>
</dbReference>
<evidence type="ECO:0000259" key="8">
    <source>
        <dbReference type="PROSITE" id="PS50928"/>
    </source>
</evidence>
<feature type="transmembrane region" description="Helical" evidence="7">
    <location>
        <begin position="123"/>
        <end position="143"/>
    </location>
</feature>
<evidence type="ECO:0000256" key="6">
    <source>
        <dbReference type="ARBA" id="ARBA00023136"/>
    </source>
</evidence>
<evidence type="ECO:0000313" key="10">
    <source>
        <dbReference type="Proteomes" id="UP000294547"/>
    </source>
</evidence>
<keyword evidence="10" id="KW-1185">Reference proteome</keyword>
<dbReference type="OrthoDB" id="9799271at2"/>
<evidence type="ECO:0000256" key="4">
    <source>
        <dbReference type="ARBA" id="ARBA00022692"/>
    </source>
</evidence>
<reference evidence="9 10" key="1">
    <citation type="submission" date="2019-03" db="EMBL/GenBank/DDBJ databases">
        <title>Genomic Encyclopedia of Type Strains, Phase IV (KMG-IV): sequencing the most valuable type-strain genomes for metagenomic binning, comparative biology and taxonomic classification.</title>
        <authorList>
            <person name="Goeker M."/>
        </authorList>
    </citation>
    <scope>NUCLEOTIDE SEQUENCE [LARGE SCALE GENOMIC DNA]</scope>
    <source>
        <strain evidence="9 10">DSM 102969</strain>
    </source>
</reference>
<feature type="transmembrane region" description="Helical" evidence="7">
    <location>
        <begin position="436"/>
        <end position="453"/>
    </location>
</feature>
<keyword evidence="4 7" id="KW-0812">Transmembrane</keyword>
<keyword evidence="3" id="KW-1003">Cell membrane</keyword>
<feature type="transmembrane region" description="Helical" evidence="7">
    <location>
        <begin position="492"/>
        <end position="513"/>
    </location>
</feature>
<comment type="subcellular location">
    <subcellularLocation>
        <location evidence="1 7">Cell membrane</location>
        <topology evidence="1 7">Multi-pass membrane protein</topology>
    </subcellularLocation>
</comment>
<dbReference type="EMBL" id="SNXY01000006">
    <property type="protein sequence ID" value="TDP86538.1"/>
    <property type="molecule type" value="Genomic_DNA"/>
</dbReference>
<evidence type="ECO:0000256" key="1">
    <source>
        <dbReference type="ARBA" id="ARBA00004651"/>
    </source>
</evidence>
<feature type="transmembrane region" description="Helical" evidence="7">
    <location>
        <begin position="370"/>
        <end position="389"/>
    </location>
</feature>
<feature type="domain" description="ABC transmembrane type-1" evidence="8">
    <location>
        <begin position="59"/>
        <end position="243"/>
    </location>
</feature>
<feature type="transmembrane region" description="Helical" evidence="7">
    <location>
        <begin position="172"/>
        <end position="194"/>
    </location>
</feature>
<feature type="transmembrane region" description="Helical" evidence="7">
    <location>
        <begin position="396"/>
        <end position="416"/>
    </location>
</feature>
<dbReference type="GO" id="GO:0055085">
    <property type="term" value="P:transmembrane transport"/>
    <property type="evidence" value="ECO:0007669"/>
    <property type="project" value="InterPro"/>
</dbReference>
<comment type="caution">
    <text evidence="9">The sequence shown here is derived from an EMBL/GenBank/DDBJ whole genome shotgun (WGS) entry which is preliminary data.</text>
</comment>
<name>A0A4V6PVI0_9HYPH</name>
<keyword evidence="6 7" id="KW-0472">Membrane</keyword>
<dbReference type="RefSeq" id="WP_126537040.1">
    <property type="nucleotide sequence ID" value="NZ_BSPM01000008.1"/>
</dbReference>
<feature type="transmembrane region" description="Helical" evidence="7">
    <location>
        <begin position="99"/>
        <end position="117"/>
    </location>
</feature>
<dbReference type="PANTHER" id="PTHR30151:SF0">
    <property type="entry name" value="ABC TRANSPORTER PERMEASE PROTEIN MJ0413-RELATED"/>
    <property type="match status" value="1"/>
</dbReference>
<feature type="transmembrane region" description="Helical" evidence="7">
    <location>
        <begin position="221"/>
        <end position="241"/>
    </location>
</feature>
<feature type="transmembrane region" description="Helical" evidence="7">
    <location>
        <begin position="67"/>
        <end position="87"/>
    </location>
</feature>
<feature type="transmembrane region" description="Helical" evidence="7">
    <location>
        <begin position="336"/>
        <end position="358"/>
    </location>
</feature>
<dbReference type="Proteomes" id="UP000294547">
    <property type="component" value="Unassembled WGS sequence"/>
</dbReference>
<evidence type="ECO:0000313" key="9">
    <source>
        <dbReference type="EMBL" id="TDP86538.1"/>
    </source>
</evidence>
<gene>
    <name evidence="9" type="ORF">EDD54_0416</name>
</gene>
<dbReference type="PROSITE" id="PS50928">
    <property type="entry name" value="ABC_TM1"/>
    <property type="match status" value="2"/>
</dbReference>
<dbReference type="AlphaFoldDB" id="A0A4V6PVI0"/>